<dbReference type="EMBL" id="BNAL01000031">
    <property type="protein sequence ID" value="GHG08416.1"/>
    <property type="molecule type" value="Genomic_DNA"/>
</dbReference>
<feature type="signal peptide" evidence="1">
    <location>
        <begin position="1"/>
        <end position="24"/>
    </location>
</feature>
<evidence type="ECO:0000256" key="1">
    <source>
        <dbReference type="SAM" id="SignalP"/>
    </source>
</evidence>
<accession>A0ABQ3K919</accession>
<dbReference type="CDD" id="cd00146">
    <property type="entry name" value="PKD"/>
    <property type="match status" value="1"/>
</dbReference>
<dbReference type="InterPro" id="IPR035940">
    <property type="entry name" value="CAP_sf"/>
</dbReference>
<dbReference type="PROSITE" id="PS50093">
    <property type="entry name" value="PKD"/>
    <property type="match status" value="1"/>
</dbReference>
<dbReference type="Gene3D" id="2.60.40.10">
    <property type="entry name" value="Immunoglobulins"/>
    <property type="match status" value="1"/>
</dbReference>
<dbReference type="Proteomes" id="UP000632154">
    <property type="component" value="Unassembled WGS sequence"/>
</dbReference>
<dbReference type="Pfam" id="PF18911">
    <property type="entry name" value="PKD_4"/>
    <property type="match status" value="1"/>
</dbReference>
<feature type="chain" id="PRO_5046776542" description="PKD domain-containing protein" evidence="1">
    <location>
        <begin position="25"/>
        <end position="334"/>
    </location>
</feature>
<name>A0ABQ3K919_9DEIO</name>
<dbReference type="InterPro" id="IPR013783">
    <property type="entry name" value="Ig-like_fold"/>
</dbReference>
<dbReference type="Gene3D" id="3.40.33.10">
    <property type="entry name" value="CAP"/>
    <property type="match status" value="1"/>
</dbReference>
<dbReference type="PANTHER" id="PTHR31157:SF1">
    <property type="entry name" value="SCP DOMAIN-CONTAINING PROTEIN"/>
    <property type="match status" value="1"/>
</dbReference>
<dbReference type="SUPFAM" id="SSF55797">
    <property type="entry name" value="PR-1-like"/>
    <property type="match status" value="1"/>
</dbReference>
<dbReference type="InterPro" id="IPR035986">
    <property type="entry name" value="PKD_dom_sf"/>
</dbReference>
<organism evidence="3 4">
    <name type="scientific">Deinococcus piscis</name>
    <dbReference type="NCBI Taxonomy" id="394230"/>
    <lineage>
        <taxon>Bacteria</taxon>
        <taxon>Thermotogati</taxon>
        <taxon>Deinococcota</taxon>
        <taxon>Deinococci</taxon>
        <taxon>Deinococcales</taxon>
        <taxon>Deinococcaceae</taxon>
        <taxon>Deinococcus</taxon>
    </lineage>
</organism>
<gene>
    <name evidence="3" type="ORF">GCM10017783_21270</name>
</gene>
<sequence>MRPRSLFTLALLALLSLTPAPAAAQAQGGTGTFQVSAEADSQRLAPLRVDFAAQVPGNISVRWDFGDGSGAQGTRVSHTYYRPGRYTAQVILSRGGYEVGRSQITVDVKSQGSEKAALVVLLGRGNVTLSDVGSVVYRPYQPRFTLDGQPVGTQAVGLRAGSHTASVQIAAGSGTLNRTVRFQIPAAELRSSATYEDQVLRAVNLLRQNRYNCATGRTDGVARPPLTRVPTLDRAALAHTLAMPIAGFVDHTSQLDGSTPAQRIQAAGYPSASTAENIAAGQPTPAEAVAGWLDSPGHCAALMGDYSQTGLSYVQVPGSDYGHYWVQVFGKPRP</sequence>
<evidence type="ECO:0000259" key="2">
    <source>
        <dbReference type="PROSITE" id="PS50093"/>
    </source>
</evidence>
<reference evidence="4" key="1">
    <citation type="journal article" date="2019" name="Int. J. Syst. Evol. Microbiol.">
        <title>The Global Catalogue of Microorganisms (GCM) 10K type strain sequencing project: providing services to taxonomists for standard genome sequencing and annotation.</title>
        <authorList>
            <consortium name="The Broad Institute Genomics Platform"/>
            <consortium name="The Broad Institute Genome Sequencing Center for Infectious Disease"/>
            <person name="Wu L."/>
            <person name="Ma J."/>
        </authorList>
    </citation>
    <scope>NUCLEOTIDE SEQUENCE [LARGE SCALE GENOMIC DNA]</scope>
    <source>
        <strain evidence="4">CGMCC 1.18439</strain>
    </source>
</reference>
<proteinExistence type="predicted"/>
<keyword evidence="4" id="KW-1185">Reference proteome</keyword>
<dbReference type="CDD" id="cd05379">
    <property type="entry name" value="CAP_bacterial"/>
    <property type="match status" value="1"/>
</dbReference>
<dbReference type="SMART" id="SM00089">
    <property type="entry name" value="PKD"/>
    <property type="match status" value="1"/>
</dbReference>
<evidence type="ECO:0000313" key="3">
    <source>
        <dbReference type="EMBL" id="GHG08416.1"/>
    </source>
</evidence>
<comment type="caution">
    <text evidence="3">The sequence shown here is derived from an EMBL/GenBank/DDBJ whole genome shotgun (WGS) entry which is preliminary data.</text>
</comment>
<dbReference type="SUPFAM" id="SSF49299">
    <property type="entry name" value="PKD domain"/>
    <property type="match status" value="1"/>
</dbReference>
<dbReference type="PANTHER" id="PTHR31157">
    <property type="entry name" value="SCP DOMAIN-CONTAINING PROTEIN"/>
    <property type="match status" value="1"/>
</dbReference>
<dbReference type="InterPro" id="IPR000601">
    <property type="entry name" value="PKD_dom"/>
</dbReference>
<dbReference type="InterPro" id="IPR014044">
    <property type="entry name" value="CAP_dom"/>
</dbReference>
<dbReference type="Pfam" id="PF00188">
    <property type="entry name" value="CAP"/>
    <property type="match status" value="1"/>
</dbReference>
<keyword evidence="1" id="KW-0732">Signal</keyword>
<protein>
    <recommendedName>
        <fullName evidence="2">PKD domain-containing protein</fullName>
    </recommendedName>
</protein>
<dbReference type="InterPro" id="IPR022409">
    <property type="entry name" value="PKD/Chitinase_dom"/>
</dbReference>
<dbReference type="RefSeq" id="WP_189643726.1">
    <property type="nucleotide sequence ID" value="NZ_BNAL01000031.1"/>
</dbReference>
<feature type="domain" description="PKD" evidence="2">
    <location>
        <begin position="56"/>
        <end position="93"/>
    </location>
</feature>
<evidence type="ECO:0000313" key="4">
    <source>
        <dbReference type="Proteomes" id="UP000632154"/>
    </source>
</evidence>